<keyword evidence="4 8" id="KW-0479">Metal-binding</keyword>
<dbReference type="EMBL" id="CP062983">
    <property type="protein sequence ID" value="QPC82660.1"/>
    <property type="molecule type" value="Genomic_DNA"/>
</dbReference>
<dbReference type="GO" id="GO:0042709">
    <property type="term" value="C:succinate-CoA ligase complex"/>
    <property type="evidence" value="ECO:0007669"/>
    <property type="project" value="TreeGrafter"/>
</dbReference>
<dbReference type="GO" id="GO:0006099">
    <property type="term" value="P:tricarboxylic acid cycle"/>
    <property type="evidence" value="ECO:0007669"/>
    <property type="project" value="UniProtKB-UniRule"/>
</dbReference>
<dbReference type="InterPro" id="IPR005809">
    <property type="entry name" value="Succ_CoA_ligase-like_bsu"/>
</dbReference>
<keyword evidence="5 8" id="KW-0547">Nucleotide-binding</keyword>
<comment type="catalytic activity">
    <reaction evidence="8">
        <text>GTP + succinate + CoA = succinyl-CoA + GDP + phosphate</text>
        <dbReference type="Rhea" id="RHEA:22120"/>
        <dbReference type="ChEBI" id="CHEBI:30031"/>
        <dbReference type="ChEBI" id="CHEBI:37565"/>
        <dbReference type="ChEBI" id="CHEBI:43474"/>
        <dbReference type="ChEBI" id="CHEBI:57287"/>
        <dbReference type="ChEBI" id="CHEBI:57292"/>
        <dbReference type="ChEBI" id="CHEBI:58189"/>
    </reaction>
</comment>
<dbReference type="FunFam" id="3.30.470.20:FF:000002">
    <property type="entry name" value="Succinate--CoA ligase [ADP-forming] subunit beta"/>
    <property type="match status" value="1"/>
</dbReference>
<feature type="binding site" evidence="8">
    <location>
        <position position="188"/>
    </location>
    <ligand>
        <name>Mg(2+)</name>
        <dbReference type="ChEBI" id="CHEBI:18420"/>
    </ligand>
</feature>
<feature type="binding site" evidence="8">
    <location>
        <position position="91"/>
    </location>
    <ligand>
        <name>ATP</name>
        <dbReference type="ChEBI" id="CHEBI:30616"/>
    </ligand>
</feature>
<dbReference type="SUPFAM" id="SSF52210">
    <property type="entry name" value="Succinyl-CoA synthetase domains"/>
    <property type="match status" value="1"/>
</dbReference>
<dbReference type="KEGG" id="pmet:G4Y79_23725"/>
<evidence type="ECO:0000256" key="7">
    <source>
        <dbReference type="ARBA" id="ARBA00022842"/>
    </source>
</evidence>
<evidence type="ECO:0000256" key="2">
    <source>
        <dbReference type="ARBA" id="ARBA00022532"/>
    </source>
</evidence>
<dbReference type="AlphaFoldDB" id="A0A7S8E942"/>
<organism evidence="10 11">
    <name type="scientific">Phototrophicus methaneseepsis</name>
    <dbReference type="NCBI Taxonomy" id="2710758"/>
    <lineage>
        <taxon>Bacteria</taxon>
        <taxon>Bacillati</taxon>
        <taxon>Chloroflexota</taxon>
        <taxon>Candidatus Thermofontia</taxon>
        <taxon>Phototrophicales</taxon>
        <taxon>Phototrophicaceae</taxon>
        <taxon>Phototrophicus</taxon>
    </lineage>
</organism>
<feature type="domain" description="ATP-grasp" evidence="9">
    <location>
        <begin position="9"/>
        <end position="216"/>
    </location>
</feature>
<comment type="pathway">
    <text evidence="8">Carbohydrate metabolism; tricarboxylic acid cycle; succinate from succinyl-CoA (ligase route): step 1/1.</text>
</comment>
<dbReference type="InterPro" id="IPR005811">
    <property type="entry name" value="SUCC_ACL_C"/>
</dbReference>
<feature type="binding site" evidence="8">
    <location>
        <position position="202"/>
    </location>
    <ligand>
        <name>Mg(2+)</name>
        <dbReference type="ChEBI" id="CHEBI:18420"/>
    </ligand>
</feature>
<dbReference type="PROSITE" id="PS50975">
    <property type="entry name" value="ATP_GRASP"/>
    <property type="match status" value="1"/>
</dbReference>
<dbReference type="Gene3D" id="3.30.470.20">
    <property type="entry name" value="ATP-grasp fold, B domain"/>
    <property type="match status" value="1"/>
</dbReference>
<dbReference type="GO" id="GO:0000287">
    <property type="term" value="F:magnesium ion binding"/>
    <property type="evidence" value="ECO:0007669"/>
    <property type="project" value="UniProtKB-UniRule"/>
</dbReference>
<proteinExistence type="inferred from homology"/>
<feature type="binding site" evidence="8">
    <location>
        <begin position="310"/>
        <end position="312"/>
    </location>
    <ligand>
        <name>substrate</name>
        <note>ligand shared with subunit alpha</note>
    </ligand>
</feature>
<evidence type="ECO:0000259" key="9">
    <source>
        <dbReference type="PROSITE" id="PS50975"/>
    </source>
</evidence>
<feature type="binding site" evidence="8">
    <location>
        <position position="99"/>
    </location>
    <ligand>
        <name>ATP</name>
        <dbReference type="ChEBI" id="CHEBI:30616"/>
    </ligand>
</feature>
<evidence type="ECO:0000313" key="10">
    <source>
        <dbReference type="EMBL" id="QPC82660.1"/>
    </source>
</evidence>
<feature type="binding site" evidence="8">
    <location>
        <position position="94"/>
    </location>
    <ligand>
        <name>ATP</name>
        <dbReference type="ChEBI" id="CHEBI:30616"/>
    </ligand>
</feature>
<evidence type="ECO:0000256" key="4">
    <source>
        <dbReference type="ARBA" id="ARBA00022723"/>
    </source>
</evidence>
<feature type="binding site" evidence="8">
    <location>
        <position position="253"/>
    </location>
    <ligand>
        <name>substrate</name>
        <note>ligand shared with subunit alpha</note>
    </ligand>
</feature>
<dbReference type="PIRSF" id="PIRSF001554">
    <property type="entry name" value="SucCS_beta"/>
    <property type="match status" value="1"/>
</dbReference>
<keyword evidence="11" id="KW-1185">Reference proteome</keyword>
<dbReference type="InterPro" id="IPR013650">
    <property type="entry name" value="ATP-grasp_succ-CoA_synth-type"/>
</dbReference>
<evidence type="ECO:0000256" key="6">
    <source>
        <dbReference type="ARBA" id="ARBA00022840"/>
    </source>
</evidence>
<dbReference type="SUPFAM" id="SSF56059">
    <property type="entry name" value="Glutathione synthetase ATP-binding domain-like"/>
    <property type="match status" value="1"/>
</dbReference>
<keyword evidence="2 8" id="KW-0816">Tricarboxylic acid cycle</keyword>
<feature type="binding site" evidence="8">
    <location>
        <begin position="52"/>
        <end position="54"/>
    </location>
    <ligand>
        <name>ATP</name>
        <dbReference type="ChEBI" id="CHEBI:30616"/>
    </ligand>
</feature>
<keyword evidence="7 8" id="KW-0460">Magnesium</keyword>
<accession>A0A7S8E942</accession>
<dbReference type="NCBIfam" id="TIGR01016">
    <property type="entry name" value="sucCoAbeta"/>
    <property type="match status" value="1"/>
</dbReference>
<dbReference type="PANTHER" id="PTHR11815:SF10">
    <property type="entry name" value="SUCCINATE--COA LIGASE [GDP-FORMING] SUBUNIT BETA, MITOCHONDRIAL"/>
    <property type="match status" value="1"/>
</dbReference>
<dbReference type="Proteomes" id="UP000594468">
    <property type="component" value="Chromosome"/>
</dbReference>
<dbReference type="Gene3D" id="3.30.1490.20">
    <property type="entry name" value="ATP-grasp fold, A domain"/>
    <property type="match status" value="1"/>
</dbReference>
<keyword evidence="3 8" id="KW-0436">Ligase</keyword>
<comment type="similarity">
    <text evidence="1 8">Belongs to the succinate/malate CoA ligase beta subunit family.</text>
</comment>
<dbReference type="GO" id="GO:0004775">
    <property type="term" value="F:succinate-CoA ligase (ADP-forming) activity"/>
    <property type="evidence" value="ECO:0007669"/>
    <property type="project" value="UniProtKB-UniRule"/>
</dbReference>
<evidence type="ECO:0000313" key="11">
    <source>
        <dbReference type="Proteomes" id="UP000594468"/>
    </source>
</evidence>
<keyword evidence="6 8" id="KW-0067">ATP-binding</keyword>
<dbReference type="Gene3D" id="3.40.50.261">
    <property type="entry name" value="Succinyl-CoA synthetase domains"/>
    <property type="match status" value="1"/>
</dbReference>
<comment type="catalytic activity">
    <reaction evidence="8">
        <text>succinate + ATP + CoA = succinyl-CoA + ADP + phosphate</text>
        <dbReference type="Rhea" id="RHEA:17661"/>
        <dbReference type="ChEBI" id="CHEBI:30031"/>
        <dbReference type="ChEBI" id="CHEBI:30616"/>
        <dbReference type="ChEBI" id="CHEBI:43474"/>
        <dbReference type="ChEBI" id="CHEBI:57287"/>
        <dbReference type="ChEBI" id="CHEBI:57292"/>
        <dbReference type="ChEBI" id="CHEBI:456216"/>
        <dbReference type="EC" id="6.2.1.5"/>
    </reaction>
</comment>
<dbReference type="NCBIfam" id="NF001913">
    <property type="entry name" value="PRK00696.1"/>
    <property type="match status" value="1"/>
</dbReference>
<dbReference type="GO" id="GO:0006104">
    <property type="term" value="P:succinyl-CoA metabolic process"/>
    <property type="evidence" value="ECO:0007669"/>
    <property type="project" value="TreeGrafter"/>
</dbReference>
<reference evidence="10 11" key="1">
    <citation type="submission" date="2020-02" db="EMBL/GenBank/DDBJ databases">
        <authorList>
            <person name="Zheng R.K."/>
            <person name="Sun C.M."/>
        </authorList>
    </citation>
    <scope>NUCLEOTIDE SEQUENCE [LARGE SCALE GENOMIC DNA]</scope>
    <source>
        <strain evidence="11">rifampicinis</strain>
    </source>
</reference>
<dbReference type="GO" id="GO:0005524">
    <property type="term" value="F:ATP binding"/>
    <property type="evidence" value="ECO:0007669"/>
    <property type="project" value="UniProtKB-UniRule"/>
</dbReference>
<dbReference type="InterPro" id="IPR013815">
    <property type="entry name" value="ATP_grasp_subdomain_1"/>
</dbReference>
<comment type="cofactor">
    <cofactor evidence="8">
        <name>Mg(2+)</name>
        <dbReference type="ChEBI" id="CHEBI:18420"/>
    </cofactor>
    <text evidence="8">Binds 1 Mg(2+) ion per subunit.</text>
</comment>
<dbReference type="GO" id="GO:0005829">
    <property type="term" value="C:cytosol"/>
    <property type="evidence" value="ECO:0007669"/>
    <property type="project" value="TreeGrafter"/>
</dbReference>
<dbReference type="UniPathway" id="UPA00223">
    <property type="reaction ID" value="UER00999"/>
</dbReference>
<comment type="function">
    <text evidence="8">Succinyl-CoA synthetase functions in the citric acid cycle (TCA), coupling the hydrolysis of succinyl-CoA to the synthesis of either ATP or GTP and thus represents the only step of substrate-level phosphorylation in the TCA. The beta subunit provides nucleotide specificity of the enzyme and binds the substrate succinate, while the binding sites for coenzyme A and phosphate are found in the alpha subunit.</text>
</comment>
<dbReference type="InterPro" id="IPR016102">
    <property type="entry name" value="Succinyl-CoA_synth-like"/>
</dbReference>
<evidence type="ECO:0000256" key="3">
    <source>
        <dbReference type="ARBA" id="ARBA00022598"/>
    </source>
</evidence>
<gene>
    <name evidence="8 10" type="primary">sucC</name>
    <name evidence="10" type="ORF">G4Y79_23725</name>
</gene>
<feature type="binding site" evidence="8">
    <location>
        <position position="45"/>
    </location>
    <ligand>
        <name>ATP</name>
        <dbReference type="ChEBI" id="CHEBI:30616"/>
    </ligand>
</feature>
<dbReference type="Pfam" id="PF00549">
    <property type="entry name" value="Ligase_CoA"/>
    <property type="match status" value="1"/>
</dbReference>
<dbReference type="FunFam" id="3.30.1490.20:FF:000014">
    <property type="entry name" value="Succinate--CoA ligase [ADP-forming] subunit beta"/>
    <property type="match status" value="1"/>
</dbReference>
<dbReference type="RefSeq" id="WP_195170729.1">
    <property type="nucleotide sequence ID" value="NZ_CP062983.1"/>
</dbReference>
<dbReference type="InterPro" id="IPR017866">
    <property type="entry name" value="Succ-CoA_synthase_bsu_CS"/>
</dbReference>
<dbReference type="PANTHER" id="PTHR11815">
    <property type="entry name" value="SUCCINYL-COA SYNTHETASE BETA CHAIN"/>
    <property type="match status" value="1"/>
</dbReference>
<dbReference type="EC" id="6.2.1.5" evidence="8"/>
<protein>
    <recommendedName>
        <fullName evidence="8">Succinate--CoA ligase [ADP-forming] subunit beta</fullName>
        <ecNumber evidence="8">6.2.1.5</ecNumber>
    </recommendedName>
    <alternativeName>
        <fullName evidence="8">Succinyl-CoA synthetase subunit beta</fullName>
        <shortName evidence="8">SCS-beta</shortName>
    </alternativeName>
</protein>
<name>A0A7S8E942_9CHLR</name>
<dbReference type="PROSITE" id="PS01217">
    <property type="entry name" value="SUCCINYL_COA_LIG_3"/>
    <property type="match status" value="1"/>
</dbReference>
<dbReference type="InterPro" id="IPR011761">
    <property type="entry name" value="ATP-grasp"/>
</dbReference>
<comment type="subunit">
    <text evidence="8">Heterotetramer of two alpha and two beta subunits.</text>
</comment>
<evidence type="ECO:0000256" key="5">
    <source>
        <dbReference type="ARBA" id="ARBA00022741"/>
    </source>
</evidence>
<evidence type="ECO:0000256" key="8">
    <source>
        <dbReference type="HAMAP-Rule" id="MF_00558"/>
    </source>
</evidence>
<dbReference type="Pfam" id="PF08442">
    <property type="entry name" value="ATP-grasp_2"/>
    <property type="match status" value="1"/>
</dbReference>
<evidence type="ECO:0000256" key="1">
    <source>
        <dbReference type="ARBA" id="ARBA00009182"/>
    </source>
</evidence>
<sequence>MDLFEYQGKQYFAHYGIPVSPGDVADTVDEAVAIAERIGYPVVIKAQVQVGGRGKAGGIKLANNAEEVREHAGNILGMDIKGHTVYRVWVEKASDIKEEYYASFTLDRGKKEHLGMLSAEGGVEIESVPEDKIAKIWIDPVEGLTEEVTRAWVAEAGLDEEAVEGAVDILQKLYTCYVEGDASLAEINPLILRPDGSVHALDAKVSLDDAAAYRHEEWKDFVGLEPRDEREREAAEKGLQYVGLDGSVGIIANGAGLAMSTVDIVNQVGGAPANFLDIGGGANADRMVDALTTINNDPNVKVIFINIFGGITRCDDVANGIVTAMQRVNLDAPLVVRLDGTNAKEGHAILDAHQSDKLIKQPDMLSAAKKAVEIAGGN</sequence>
<dbReference type="FunFam" id="3.40.50.261:FF:000007">
    <property type="entry name" value="Succinate--CoA ligase [ADP-forming] subunit beta"/>
    <property type="match status" value="1"/>
</dbReference>
<dbReference type="HAMAP" id="MF_00558">
    <property type="entry name" value="Succ_CoA_beta"/>
    <property type="match status" value="1"/>
</dbReference>